<dbReference type="GO" id="GO:0035438">
    <property type="term" value="F:cyclic-di-GMP binding"/>
    <property type="evidence" value="ECO:0007669"/>
    <property type="project" value="InterPro"/>
</dbReference>
<proteinExistence type="predicted"/>
<dbReference type="PROSITE" id="PS50113">
    <property type="entry name" value="PAC"/>
    <property type="match status" value="1"/>
</dbReference>
<dbReference type="SUPFAM" id="SSF55785">
    <property type="entry name" value="PYP-like sensor domain (PAS domain)"/>
    <property type="match status" value="1"/>
</dbReference>
<dbReference type="SMART" id="SM00091">
    <property type="entry name" value="PAS"/>
    <property type="match status" value="1"/>
</dbReference>
<dbReference type="InterPro" id="IPR001633">
    <property type="entry name" value="EAL_dom"/>
</dbReference>
<keyword evidence="6" id="KW-1185">Reference proteome</keyword>
<dbReference type="InterPro" id="IPR000014">
    <property type="entry name" value="PAS"/>
</dbReference>
<evidence type="ECO:0000259" key="1">
    <source>
        <dbReference type="PROSITE" id="PS50112"/>
    </source>
</evidence>
<feature type="domain" description="PAC" evidence="2">
    <location>
        <begin position="79"/>
        <end position="131"/>
    </location>
</feature>
<dbReference type="AlphaFoldDB" id="A0A8J8KDP9"/>
<reference evidence="5" key="1">
    <citation type="submission" date="2020-06" db="EMBL/GenBank/DDBJ databases">
        <title>A novel thermopfilic bacterium from Erzurum, Turkey.</title>
        <authorList>
            <person name="Adiguzel A."/>
            <person name="Ay H."/>
            <person name="Baltaci M.O."/>
        </authorList>
    </citation>
    <scope>NUCLEOTIDE SEQUENCE</scope>
    <source>
        <strain evidence="5">P2</strain>
    </source>
</reference>
<dbReference type="CDD" id="cd01948">
    <property type="entry name" value="EAL"/>
    <property type="match status" value="1"/>
</dbReference>
<feature type="domain" description="GGDEF" evidence="4">
    <location>
        <begin position="170"/>
        <end position="303"/>
    </location>
</feature>
<protein>
    <submittedName>
        <fullName evidence="5">EAL domain-containing protein</fullName>
    </submittedName>
</protein>
<evidence type="ECO:0000259" key="3">
    <source>
        <dbReference type="PROSITE" id="PS50883"/>
    </source>
</evidence>
<dbReference type="InterPro" id="IPR035965">
    <property type="entry name" value="PAS-like_dom_sf"/>
</dbReference>
<dbReference type="Gene3D" id="3.20.20.450">
    <property type="entry name" value="EAL domain"/>
    <property type="match status" value="1"/>
</dbReference>
<dbReference type="InterPro" id="IPR013656">
    <property type="entry name" value="PAS_4"/>
</dbReference>
<dbReference type="InterPro" id="IPR000700">
    <property type="entry name" value="PAS-assoc_C"/>
</dbReference>
<sequence>MSDWEQVKQNYESLIQNNPLPIIILDKNMNVIHWNEAAENMFGWKLNEVIGKPYPIIPDFEKEKFEKAFAQVLNGQSIMGLEGKRKRKDGSLLDTSVFPLPWFDSSGKIAGYVAIIRDITEIKKMEKELEHQKDKIERIAYSDYLTGIPNRLLFEMQLEKNLHKAKMNQSLLALMILNLDDFKFINDTLGPKIGDKLLKDVAIRLTRARMLDDFVARISGDEFAIIITNINNMEEINDICQQYINIFQWPFIIDGYEIFLTTTAGICLYPYGAESVYTFIQNADLALARAKEIGKNNIEIFSPTMNVGAYKKFTLQNDLRKAVQENEIVVVYQPKVSSETYTIIGAEALARWKHPQWGMISPMEFILLAEKTGFIHTIGNQVLLEACKQNKKWQEEGFPPIKVSVNISPIQLLHPDFVNHVENVLFSTGLSPQWLELEITETAWLKNESEMIAKIEQLRSLGIGIAIDDYGTGYSSLSYLKKLRPDTVKIDRSFIQEIPNDLENTEIVTAVINLAKKLNVKVVAEGVETKEQASYLCNLHCNELQGYYFSKPIPADEFKLLLKKGICSPEAALQKTVKPVQNRRKFFRIALERPLIGEMTITSIAGKSVQLGMTKILIEDIGPGGLRFLSNIKLPARKDLILKIKTVILGQEVEVNGILVWMKEKDNIQQYGLQFIISENERTILTSILNQFQSKLRNSGVLTTCSFLTTSIQKFFM</sequence>
<dbReference type="Pfam" id="PF07238">
    <property type="entry name" value="PilZ"/>
    <property type="match status" value="1"/>
</dbReference>
<dbReference type="NCBIfam" id="TIGR00229">
    <property type="entry name" value="sensory_box"/>
    <property type="match status" value="1"/>
</dbReference>
<dbReference type="Proteomes" id="UP000625804">
    <property type="component" value="Unassembled WGS sequence"/>
</dbReference>
<dbReference type="PROSITE" id="PS50887">
    <property type="entry name" value="GGDEF"/>
    <property type="match status" value="1"/>
</dbReference>
<organism evidence="5 6">
    <name type="scientific">Calidifontibacillus erzurumensis</name>
    <dbReference type="NCBI Taxonomy" id="2741433"/>
    <lineage>
        <taxon>Bacteria</taxon>
        <taxon>Bacillati</taxon>
        <taxon>Bacillota</taxon>
        <taxon>Bacilli</taxon>
        <taxon>Bacillales</taxon>
        <taxon>Bacillaceae</taxon>
        <taxon>Calidifontibacillus/Schinkia group</taxon>
        <taxon>Calidifontibacillus</taxon>
    </lineage>
</organism>
<dbReference type="InterPro" id="IPR029787">
    <property type="entry name" value="Nucleotide_cyclase"/>
</dbReference>
<evidence type="ECO:0000259" key="2">
    <source>
        <dbReference type="PROSITE" id="PS50113"/>
    </source>
</evidence>
<dbReference type="Gene3D" id="3.30.70.270">
    <property type="match status" value="1"/>
</dbReference>
<evidence type="ECO:0000313" key="5">
    <source>
        <dbReference type="EMBL" id="NSL50920.1"/>
    </source>
</evidence>
<dbReference type="SUPFAM" id="SSF141868">
    <property type="entry name" value="EAL domain-like"/>
    <property type="match status" value="1"/>
</dbReference>
<gene>
    <name evidence="5" type="ORF">HR057_03960</name>
</gene>
<dbReference type="InterPro" id="IPR052155">
    <property type="entry name" value="Biofilm_reg_signaling"/>
</dbReference>
<dbReference type="RefSeq" id="WP_173730124.1">
    <property type="nucleotide sequence ID" value="NZ_JABTTE010000003.1"/>
</dbReference>
<dbReference type="SUPFAM" id="SSF55073">
    <property type="entry name" value="Nucleotide cyclase"/>
    <property type="match status" value="1"/>
</dbReference>
<dbReference type="CDD" id="cd00130">
    <property type="entry name" value="PAS"/>
    <property type="match status" value="1"/>
</dbReference>
<dbReference type="Gene3D" id="3.30.450.20">
    <property type="entry name" value="PAS domain"/>
    <property type="match status" value="1"/>
</dbReference>
<feature type="domain" description="PAS" evidence="1">
    <location>
        <begin position="7"/>
        <end position="76"/>
    </location>
</feature>
<dbReference type="InterPro" id="IPR035919">
    <property type="entry name" value="EAL_sf"/>
</dbReference>
<dbReference type="InterPro" id="IPR043128">
    <property type="entry name" value="Rev_trsase/Diguanyl_cyclase"/>
</dbReference>
<dbReference type="PROSITE" id="PS50112">
    <property type="entry name" value="PAS"/>
    <property type="match status" value="1"/>
</dbReference>
<dbReference type="SMART" id="SM00267">
    <property type="entry name" value="GGDEF"/>
    <property type="match status" value="1"/>
</dbReference>
<dbReference type="Pfam" id="PF08448">
    <property type="entry name" value="PAS_4"/>
    <property type="match status" value="1"/>
</dbReference>
<dbReference type="FunFam" id="3.20.20.450:FF:000001">
    <property type="entry name" value="Cyclic di-GMP phosphodiesterase yahA"/>
    <property type="match status" value="1"/>
</dbReference>
<feature type="domain" description="EAL" evidence="3">
    <location>
        <begin position="312"/>
        <end position="566"/>
    </location>
</feature>
<name>A0A8J8KDP9_9BACI</name>
<dbReference type="PROSITE" id="PS50883">
    <property type="entry name" value="EAL"/>
    <property type="match status" value="1"/>
</dbReference>
<dbReference type="Pfam" id="PF00563">
    <property type="entry name" value="EAL"/>
    <property type="match status" value="1"/>
</dbReference>
<dbReference type="PANTHER" id="PTHR44757:SF2">
    <property type="entry name" value="BIOFILM ARCHITECTURE MAINTENANCE PROTEIN MBAA"/>
    <property type="match status" value="1"/>
</dbReference>
<dbReference type="Pfam" id="PF00990">
    <property type="entry name" value="GGDEF"/>
    <property type="match status" value="1"/>
</dbReference>
<dbReference type="NCBIfam" id="TIGR00254">
    <property type="entry name" value="GGDEF"/>
    <property type="match status" value="1"/>
</dbReference>
<dbReference type="CDD" id="cd01949">
    <property type="entry name" value="GGDEF"/>
    <property type="match status" value="1"/>
</dbReference>
<dbReference type="InterPro" id="IPR000160">
    <property type="entry name" value="GGDEF_dom"/>
</dbReference>
<dbReference type="PANTHER" id="PTHR44757">
    <property type="entry name" value="DIGUANYLATE CYCLASE DGCP"/>
    <property type="match status" value="1"/>
</dbReference>
<evidence type="ECO:0000259" key="4">
    <source>
        <dbReference type="PROSITE" id="PS50887"/>
    </source>
</evidence>
<dbReference type="SMART" id="SM00052">
    <property type="entry name" value="EAL"/>
    <property type="match status" value="1"/>
</dbReference>
<dbReference type="InterPro" id="IPR009875">
    <property type="entry name" value="PilZ_domain"/>
</dbReference>
<accession>A0A8J8KDP9</accession>
<comment type="caution">
    <text evidence="5">The sequence shown here is derived from an EMBL/GenBank/DDBJ whole genome shotgun (WGS) entry which is preliminary data.</text>
</comment>
<evidence type="ECO:0000313" key="6">
    <source>
        <dbReference type="Proteomes" id="UP000625804"/>
    </source>
</evidence>
<dbReference type="EMBL" id="JABTTE010000003">
    <property type="protein sequence ID" value="NSL50920.1"/>
    <property type="molecule type" value="Genomic_DNA"/>
</dbReference>